<protein>
    <submittedName>
        <fullName evidence="1">Uncharacterized protein</fullName>
    </submittedName>
</protein>
<dbReference type="EMBL" id="CACRXK020020078">
    <property type="protein sequence ID" value="CAB4034401.1"/>
    <property type="molecule type" value="Genomic_DNA"/>
</dbReference>
<evidence type="ECO:0000313" key="1">
    <source>
        <dbReference type="EMBL" id="CAB4034401.1"/>
    </source>
</evidence>
<accession>A0A7D9LIG7</accession>
<proteinExistence type="predicted"/>
<sequence length="107" mass="12481">VFNLLDTEADFSPDKEDIIDMFKTLDMDRNGDLKISMDEFQKKDGKAVIRFVSRLKRNKPYTKSRNSNQTWLTTDRNSGKTLQSLRQRLQKLTQLPLMLLNASESLQ</sequence>
<evidence type="ECO:0000313" key="2">
    <source>
        <dbReference type="Proteomes" id="UP001152795"/>
    </source>
</evidence>
<keyword evidence="2" id="KW-1185">Reference proteome</keyword>
<gene>
    <name evidence="1" type="ORF">PACLA_8A074117</name>
</gene>
<organism evidence="1 2">
    <name type="scientific">Paramuricea clavata</name>
    <name type="common">Red gorgonian</name>
    <name type="synonym">Violescent sea-whip</name>
    <dbReference type="NCBI Taxonomy" id="317549"/>
    <lineage>
        <taxon>Eukaryota</taxon>
        <taxon>Metazoa</taxon>
        <taxon>Cnidaria</taxon>
        <taxon>Anthozoa</taxon>
        <taxon>Octocorallia</taxon>
        <taxon>Malacalcyonacea</taxon>
        <taxon>Plexauridae</taxon>
        <taxon>Paramuricea</taxon>
    </lineage>
</organism>
<dbReference type="Proteomes" id="UP001152795">
    <property type="component" value="Unassembled WGS sequence"/>
</dbReference>
<feature type="non-terminal residue" evidence="1">
    <location>
        <position position="1"/>
    </location>
</feature>
<dbReference type="AlphaFoldDB" id="A0A7D9LIG7"/>
<comment type="caution">
    <text evidence="1">The sequence shown here is derived from an EMBL/GenBank/DDBJ whole genome shotgun (WGS) entry which is preliminary data.</text>
</comment>
<feature type="non-terminal residue" evidence="1">
    <location>
        <position position="107"/>
    </location>
</feature>
<reference evidence="1" key="1">
    <citation type="submission" date="2020-04" db="EMBL/GenBank/DDBJ databases">
        <authorList>
            <person name="Alioto T."/>
            <person name="Alioto T."/>
            <person name="Gomez Garrido J."/>
        </authorList>
    </citation>
    <scope>NUCLEOTIDE SEQUENCE</scope>
    <source>
        <strain evidence="1">A484AB</strain>
    </source>
</reference>
<name>A0A7D9LIG7_PARCT</name>